<keyword evidence="2" id="KW-1185">Reference proteome</keyword>
<sequence length="405" mass="44199">MAGRRRGWFRSGEDPWFEQARSALTTAFLDMDRRQSAAEAATVAAEEMFPERGLGRRWASVREDCYTAAAAYLQLTGELDQDEQSGTRRADRQQRVDAVIRQLGSVAQRVDRFYHGDRAALEEAIAVRRAVPELVERVAADAARVRRQAAESEYAEYASVRAGAAAVDEAMLTLTAVPPEERGRARAAANRLASVTADLSESLAQAPSRAPAARNAISSVTTRLAAVRTRAERIGPAHSALLREFNAASSADLADNGRTSERHIAAAAQALAGARAAAAENTPEQALELTTTARGHLADAEQLVDAVTKRLAELRAVREDPRQRAEAVRFRLRDAQMLAVSRGLVAEWGSVLDAQVERLDRVAASLTGRHPDYWAYVNELDTITEFIAGVVERMRKQPPPGQRRG</sequence>
<evidence type="ECO:0000313" key="1">
    <source>
        <dbReference type="EMBL" id="MEU1956600.1"/>
    </source>
</evidence>
<reference evidence="1 2" key="1">
    <citation type="submission" date="2024-06" db="EMBL/GenBank/DDBJ databases">
        <title>The Natural Products Discovery Center: Release of the First 8490 Sequenced Strains for Exploring Actinobacteria Biosynthetic Diversity.</title>
        <authorList>
            <person name="Kalkreuter E."/>
            <person name="Kautsar S.A."/>
            <person name="Yang D."/>
            <person name="Bader C.D."/>
            <person name="Teijaro C.N."/>
            <person name="Fluegel L."/>
            <person name="Davis C.M."/>
            <person name="Simpson J.R."/>
            <person name="Lauterbach L."/>
            <person name="Steele A.D."/>
            <person name="Gui C."/>
            <person name="Meng S."/>
            <person name="Li G."/>
            <person name="Viehrig K."/>
            <person name="Ye F."/>
            <person name="Su P."/>
            <person name="Kiefer A.F."/>
            <person name="Nichols A."/>
            <person name="Cepeda A.J."/>
            <person name="Yan W."/>
            <person name="Fan B."/>
            <person name="Jiang Y."/>
            <person name="Adhikari A."/>
            <person name="Zheng C.-J."/>
            <person name="Schuster L."/>
            <person name="Cowan T.M."/>
            <person name="Smanski M.J."/>
            <person name="Chevrette M.G."/>
            <person name="De Carvalho L.P.S."/>
            <person name="Shen B."/>
        </authorList>
    </citation>
    <scope>NUCLEOTIDE SEQUENCE [LARGE SCALE GENOMIC DNA]</scope>
    <source>
        <strain evidence="1 2">NPDC019708</strain>
    </source>
</reference>
<dbReference type="EMBL" id="JBEYBF010000041">
    <property type="protein sequence ID" value="MEU1956600.1"/>
    <property type="molecule type" value="Genomic_DNA"/>
</dbReference>
<dbReference type="Proteomes" id="UP001550628">
    <property type="component" value="Unassembled WGS sequence"/>
</dbReference>
<evidence type="ECO:0000313" key="2">
    <source>
        <dbReference type="Proteomes" id="UP001550628"/>
    </source>
</evidence>
<protein>
    <submittedName>
        <fullName evidence="1">Uncharacterized protein</fullName>
    </submittedName>
</protein>
<proteinExistence type="predicted"/>
<organism evidence="1 2">
    <name type="scientific">Nocardia rhamnosiphila</name>
    <dbReference type="NCBI Taxonomy" id="426716"/>
    <lineage>
        <taxon>Bacteria</taxon>
        <taxon>Bacillati</taxon>
        <taxon>Actinomycetota</taxon>
        <taxon>Actinomycetes</taxon>
        <taxon>Mycobacteriales</taxon>
        <taxon>Nocardiaceae</taxon>
        <taxon>Nocardia</taxon>
    </lineage>
</organism>
<gene>
    <name evidence="1" type="ORF">ABZ510_32715</name>
</gene>
<name>A0ABV2X0D4_9NOCA</name>
<comment type="caution">
    <text evidence="1">The sequence shown here is derived from an EMBL/GenBank/DDBJ whole genome shotgun (WGS) entry which is preliminary data.</text>
</comment>
<dbReference type="RefSeq" id="WP_356959272.1">
    <property type="nucleotide sequence ID" value="NZ_JBEXYG010000008.1"/>
</dbReference>
<accession>A0ABV2X0D4</accession>